<evidence type="ECO:0000256" key="1">
    <source>
        <dbReference type="ARBA" id="ARBA00006139"/>
    </source>
</evidence>
<dbReference type="GO" id="GO:0006508">
    <property type="term" value="P:proteolysis"/>
    <property type="evidence" value="ECO:0007669"/>
    <property type="project" value="UniProtKB-KW"/>
</dbReference>
<feature type="transmembrane region" description="Helical" evidence="9">
    <location>
        <begin position="89"/>
        <end position="106"/>
    </location>
</feature>
<evidence type="ECO:0000256" key="10">
    <source>
        <dbReference type="RuleBase" id="RU000594"/>
    </source>
</evidence>
<keyword evidence="6 9" id="KW-0378">Hydrolase</keyword>
<dbReference type="GO" id="GO:0004190">
    <property type="term" value="F:aspartic-type endopeptidase activity"/>
    <property type="evidence" value="ECO:0007669"/>
    <property type="project" value="UniProtKB-UniRule"/>
</dbReference>
<dbReference type="UniPathway" id="UPA00665"/>
<evidence type="ECO:0000256" key="7">
    <source>
        <dbReference type="ARBA" id="ARBA00022989"/>
    </source>
</evidence>
<comment type="similarity">
    <text evidence="1 9 11">Belongs to the peptidase A8 family.</text>
</comment>
<dbReference type="PRINTS" id="PR00781">
    <property type="entry name" value="LIPOSIGPTASE"/>
</dbReference>
<comment type="pathway">
    <text evidence="9">Protein modification; lipoprotein biosynthesis (signal peptide cleavage).</text>
</comment>
<evidence type="ECO:0000256" key="5">
    <source>
        <dbReference type="ARBA" id="ARBA00022750"/>
    </source>
</evidence>
<feature type="transmembrane region" description="Helical" evidence="9">
    <location>
        <begin position="126"/>
        <end position="150"/>
    </location>
</feature>
<dbReference type="EC" id="3.4.23.36" evidence="9"/>
<comment type="subcellular location">
    <subcellularLocation>
        <location evidence="9">Cell membrane</location>
        <topology evidence="9">Multi-pass membrane protein</topology>
    </subcellularLocation>
</comment>
<dbReference type="AlphaFoldDB" id="A0A154LB48"/>
<feature type="active site" evidence="9">
    <location>
        <position position="134"/>
    </location>
</feature>
<evidence type="ECO:0000256" key="2">
    <source>
        <dbReference type="ARBA" id="ARBA00022475"/>
    </source>
</evidence>
<keyword evidence="5 9" id="KW-0064">Aspartyl protease</keyword>
<dbReference type="HAMAP" id="MF_00161">
    <property type="entry name" value="LspA"/>
    <property type="match status" value="1"/>
</dbReference>
<keyword evidence="7 9" id="KW-1133">Transmembrane helix</keyword>
<dbReference type="PANTHER" id="PTHR33695:SF1">
    <property type="entry name" value="LIPOPROTEIN SIGNAL PEPTIDASE"/>
    <property type="match status" value="1"/>
</dbReference>
<evidence type="ECO:0000313" key="13">
    <source>
        <dbReference type="Proteomes" id="UP000076335"/>
    </source>
</evidence>
<gene>
    <name evidence="9" type="primary">lspA</name>
    <name evidence="12" type="ORF">AUP42_09495</name>
</gene>
<evidence type="ECO:0000256" key="3">
    <source>
        <dbReference type="ARBA" id="ARBA00022670"/>
    </source>
</evidence>
<comment type="caution">
    <text evidence="12">The sequence shown here is derived from an EMBL/GenBank/DDBJ whole genome shotgun (WGS) entry which is preliminary data.</text>
</comment>
<comment type="function">
    <text evidence="9 10">This protein specifically catalyzes the removal of signal peptides from prolipoproteins.</text>
</comment>
<evidence type="ECO:0000256" key="9">
    <source>
        <dbReference type="HAMAP-Rule" id="MF_00161"/>
    </source>
</evidence>
<organism evidence="12 13">
    <name type="scientific">Thalassospira lucentensis</name>
    <dbReference type="NCBI Taxonomy" id="168935"/>
    <lineage>
        <taxon>Bacteria</taxon>
        <taxon>Pseudomonadati</taxon>
        <taxon>Pseudomonadota</taxon>
        <taxon>Alphaproteobacteria</taxon>
        <taxon>Rhodospirillales</taxon>
        <taxon>Thalassospiraceae</taxon>
        <taxon>Thalassospira</taxon>
    </lineage>
</organism>
<dbReference type="EMBL" id="LPVY01000002">
    <property type="protein sequence ID" value="KZB69117.1"/>
    <property type="molecule type" value="Genomic_DNA"/>
</dbReference>
<dbReference type="PANTHER" id="PTHR33695">
    <property type="entry name" value="LIPOPROTEIN SIGNAL PEPTIDASE"/>
    <property type="match status" value="1"/>
</dbReference>
<comment type="catalytic activity">
    <reaction evidence="9 10">
        <text>Release of signal peptides from bacterial membrane prolipoproteins. Hydrolyzes -Xaa-Yaa-Zaa-|-(S,diacylglyceryl)Cys-, in which Xaa is hydrophobic (preferably Leu), and Yaa (Ala or Ser) and Zaa (Gly or Ala) have small, neutral side chains.</text>
        <dbReference type="EC" id="3.4.23.36"/>
    </reaction>
</comment>
<keyword evidence="4 9" id="KW-0812">Transmembrane</keyword>
<reference evidence="12 13" key="1">
    <citation type="submission" date="2015-12" db="EMBL/GenBank/DDBJ databases">
        <title>Genome sequence of Thalassospira lucentensis MCCC 1A02072.</title>
        <authorList>
            <person name="Lu L."/>
            <person name="Lai Q."/>
            <person name="Shao Z."/>
            <person name="Qian P."/>
        </authorList>
    </citation>
    <scope>NUCLEOTIDE SEQUENCE [LARGE SCALE GENOMIC DNA]</scope>
    <source>
        <strain evidence="12 13">MCCC 1A02072</strain>
    </source>
</reference>
<dbReference type="GO" id="GO:0005886">
    <property type="term" value="C:plasma membrane"/>
    <property type="evidence" value="ECO:0007669"/>
    <property type="project" value="UniProtKB-SubCell"/>
</dbReference>
<accession>A0A154LB48</accession>
<sequence>MKHRAFVFGLVVIAVVFAVDQWTKQLAIDGLSNPHRVIEVTPFMNFLLAWNSGVSFGLFQGQAPWVMIAATAAITIGFLIWMWRTCDRLLGIALALVIGGAVGNLVDRLRHGAVTDFIDMHVAGYHWPVFNIADSAITIGAVLLLIDSLFGGKKSSR</sequence>
<dbReference type="NCBIfam" id="TIGR00077">
    <property type="entry name" value="lspA"/>
    <property type="match status" value="1"/>
</dbReference>
<evidence type="ECO:0000256" key="11">
    <source>
        <dbReference type="RuleBase" id="RU004181"/>
    </source>
</evidence>
<proteinExistence type="inferred from homology"/>
<protein>
    <recommendedName>
        <fullName evidence="9">Lipoprotein signal peptidase</fullName>
        <ecNumber evidence="9">3.4.23.36</ecNumber>
    </recommendedName>
    <alternativeName>
        <fullName evidence="9">Prolipoprotein signal peptidase</fullName>
    </alternativeName>
    <alternativeName>
        <fullName evidence="9">Signal peptidase II</fullName>
        <shortName evidence="9">SPase II</shortName>
    </alternativeName>
</protein>
<keyword evidence="3 9" id="KW-0645">Protease</keyword>
<comment type="caution">
    <text evidence="9">Lacks conserved residue(s) required for the propagation of feature annotation.</text>
</comment>
<name>A0A154LB48_9PROT</name>
<dbReference type="Pfam" id="PF01252">
    <property type="entry name" value="Peptidase_A8"/>
    <property type="match status" value="1"/>
</dbReference>
<feature type="transmembrane region" description="Helical" evidence="9">
    <location>
        <begin position="63"/>
        <end position="82"/>
    </location>
</feature>
<dbReference type="OrthoDB" id="9810259at2"/>
<feature type="active site" evidence="9">
    <location>
        <position position="116"/>
    </location>
</feature>
<evidence type="ECO:0000256" key="6">
    <source>
        <dbReference type="ARBA" id="ARBA00022801"/>
    </source>
</evidence>
<dbReference type="Proteomes" id="UP000076335">
    <property type="component" value="Unassembled WGS sequence"/>
</dbReference>
<dbReference type="PROSITE" id="PS00855">
    <property type="entry name" value="SPASE_II"/>
    <property type="match status" value="1"/>
</dbReference>
<evidence type="ECO:0000313" key="12">
    <source>
        <dbReference type="EMBL" id="KZB69117.1"/>
    </source>
</evidence>
<dbReference type="RefSeq" id="WP_062948160.1">
    <property type="nucleotide sequence ID" value="NZ_LPVY01000002.1"/>
</dbReference>
<keyword evidence="8 9" id="KW-0472">Membrane</keyword>
<evidence type="ECO:0000256" key="8">
    <source>
        <dbReference type="ARBA" id="ARBA00023136"/>
    </source>
</evidence>
<evidence type="ECO:0000256" key="4">
    <source>
        <dbReference type="ARBA" id="ARBA00022692"/>
    </source>
</evidence>
<keyword evidence="2 9" id="KW-1003">Cell membrane</keyword>
<dbReference type="InterPro" id="IPR001872">
    <property type="entry name" value="Peptidase_A8"/>
</dbReference>